<feature type="region of interest" description="Disordered" evidence="1">
    <location>
        <begin position="24"/>
        <end position="46"/>
    </location>
</feature>
<comment type="caution">
    <text evidence="2">The sequence shown here is derived from an EMBL/GenBank/DDBJ whole genome shotgun (WGS) entry which is preliminary data.</text>
</comment>
<accession>A0AAW0SQD5</accession>
<keyword evidence="3" id="KW-1185">Reference proteome</keyword>
<proteinExistence type="predicted"/>
<reference evidence="2 3" key="1">
    <citation type="submission" date="2023-03" db="EMBL/GenBank/DDBJ databases">
        <title>High-quality genome of Scylla paramamosain provides insights in environmental adaptation.</title>
        <authorList>
            <person name="Zhang L."/>
        </authorList>
    </citation>
    <scope>NUCLEOTIDE SEQUENCE [LARGE SCALE GENOMIC DNA]</scope>
    <source>
        <strain evidence="2">LZ_2023a</strain>
        <tissue evidence="2">Muscle</tissue>
    </source>
</reference>
<dbReference type="Proteomes" id="UP001487740">
    <property type="component" value="Unassembled WGS sequence"/>
</dbReference>
<organism evidence="2 3">
    <name type="scientific">Scylla paramamosain</name>
    <name type="common">Mud crab</name>
    <dbReference type="NCBI Taxonomy" id="85552"/>
    <lineage>
        <taxon>Eukaryota</taxon>
        <taxon>Metazoa</taxon>
        <taxon>Ecdysozoa</taxon>
        <taxon>Arthropoda</taxon>
        <taxon>Crustacea</taxon>
        <taxon>Multicrustacea</taxon>
        <taxon>Malacostraca</taxon>
        <taxon>Eumalacostraca</taxon>
        <taxon>Eucarida</taxon>
        <taxon>Decapoda</taxon>
        <taxon>Pleocyemata</taxon>
        <taxon>Brachyura</taxon>
        <taxon>Eubrachyura</taxon>
        <taxon>Portunoidea</taxon>
        <taxon>Portunidae</taxon>
        <taxon>Portuninae</taxon>
        <taxon>Scylla</taxon>
    </lineage>
</organism>
<gene>
    <name evidence="2" type="ORF">O3P69_013919</name>
</gene>
<dbReference type="EMBL" id="JARAKH010000047">
    <property type="protein sequence ID" value="KAK8377599.1"/>
    <property type="molecule type" value="Genomic_DNA"/>
</dbReference>
<sequence length="144" mass="16074">MYATLARPHIWTTTTLDEILSPITPTTHHAPCPPRPATHSTHQSGGDGWGWSLAALTPASPALRRAPPTVTWLFNGMSSLCDDNPYKVLHSFPPFSLHPPFPIPTPCKRPRVVRTIRHQSVPALRWRLEGRGARRERESPKTVP</sequence>
<evidence type="ECO:0000313" key="2">
    <source>
        <dbReference type="EMBL" id="KAK8377599.1"/>
    </source>
</evidence>
<evidence type="ECO:0000313" key="3">
    <source>
        <dbReference type="Proteomes" id="UP001487740"/>
    </source>
</evidence>
<protein>
    <submittedName>
        <fullName evidence="2">Uncharacterized protein</fullName>
    </submittedName>
</protein>
<evidence type="ECO:0000256" key="1">
    <source>
        <dbReference type="SAM" id="MobiDB-lite"/>
    </source>
</evidence>
<dbReference type="AlphaFoldDB" id="A0AAW0SQD5"/>
<name>A0AAW0SQD5_SCYPA</name>